<keyword evidence="3" id="KW-1185">Reference proteome</keyword>
<protein>
    <submittedName>
        <fullName evidence="2">Uncharacterized protein</fullName>
    </submittedName>
</protein>
<gene>
    <name evidence="2" type="ORF">J2Z43_000444</name>
</gene>
<dbReference type="Proteomes" id="UP000767291">
    <property type="component" value="Unassembled WGS sequence"/>
</dbReference>
<feature type="region of interest" description="Disordered" evidence="1">
    <location>
        <begin position="1"/>
        <end position="39"/>
    </location>
</feature>
<organism evidence="2 3">
    <name type="scientific">Metaclostridioides mangenotii</name>
    <dbReference type="NCBI Taxonomy" id="1540"/>
    <lineage>
        <taxon>Bacteria</taxon>
        <taxon>Bacillati</taxon>
        <taxon>Bacillota</taxon>
        <taxon>Clostridia</taxon>
        <taxon>Peptostreptococcales</taxon>
        <taxon>Peptostreptococcaceae</taxon>
        <taxon>Metaclostridioides</taxon>
    </lineage>
</organism>
<feature type="compositionally biased region" description="Polar residues" evidence="1">
    <location>
        <begin position="14"/>
        <end position="23"/>
    </location>
</feature>
<reference evidence="2 3" key="1">
    <citation type="submission" date="2021-03" db="EMBL/GenBank/DDBJ databases">
        <title>Genomic Encyclopedia of Type Strains, Phase IV (KMG-IV): sequencing the most valuable type-strain genomes for metagenomic binning, comparative biology and taxonomic classification.</title>
        <authorList>
            <person name="Goeker M."/>
        </authorList>
    </citation>
    <scope>NUCLEOTIDE SEQUENCE [LARGE SCALE GENOMIC DNA]</scope>
    <source>
        <strain evidence="2 3">DSM 1289</strain>
    </source>
</reference>
<name>A0ABS4E7Y1_9FIRM</name>
<evidence type="ECO:0000313" key="2">
    <source>
        <dbReference type="EMBL" id="MBP1854054.1"/>
    </source>
</evidence>
<accession>A0ABS4E7Y1</accession>
<evidence type="ECO:0000313" key="3">
    <source>
        <dbReference type="Proteomes" id="UP000767291"/>
    </source>
</evidence>
<dbReference type="EMBL" id="JAGGJX010000001">
    <property type="protein sequence ID" value="MBP1854054.1"/>
    <property type="molecule type" value="Genomic_DNA"/>
</dbReference>
<comment type="caution">
    <text evidence="2">The sequence shown here is derived from an EMBL/GenBank/DDBJ whole genome shotgun (WGS) entry which is preliminary data.</text>
</comment>
<evidence type="ECO:0000256" key="1">
    <source>
        <dbReference type="SAM" id="MobiDB-lite"/>
    </source>
</evidence>
<sequence>MKSSKKDKNAATVKENQNINSLDQHNRIVRYGSNNRGRF</sequence>
<proteinExistence type="predicted"/>